<feature type="compositionally biased region" description="Basic and acidic residues" evidence="2">
    <location>
        <begin position="1"/>
        <end position="10"/>
    </location>
</feature>
<sequence>MPKTPKHEIETSTDVTPDATSPAHRSLHIVGCGCGTRSDDETGSDDVAGGRKAVAVDSDVKLRNQKRLRRIEGQVRGLQKMVNDDRYCADILTQIASVHEALRAVGRELMRNHLKHCATEAIRRNPDEAEAMYDELVEMMYRNSR</sequence>
<dbReference type="Proteomes" id="UP000264071">
    <property type="component" value="Unassembled WGS sequence"/>
</dbReference>
<accession>A0A3D4VCJ3</accession>
<dbReference type="EMBL" id="DPIY01000010">
    <property type="protein sequence ID" value="HCT58047.1"/>
    <property type="molecule type" value="Genomic_DNA"/>
</dbReference>
<name>A0A3D4VCJ3_9BACT</name>
<dbReference type="InterPro" id="IPR038390">
    <property type="entry name" value="Metal_Tscrpt_repr_sf"/>
</dbReference>
<evidence type="ECO:0000313" key="3">
    <source>
        <dbReference type="EMBL" id="HCT58047.1"/>
    </source>
</evidence>
<dbReference type="AlphaFoldDB" id="A0A3D4VCJ3"/>
<reference evidence="3 4" key="1">
    <citation type="journal article" date="2018" name="Nat. Biotechnol.">
        <title>A standardized bacterial taxonomy based on genome phylogeny substantially revises the tree of life.</title>
        <authorList>
            <person name="Parks D.H."/>
            <person name="Chuvochina M."/>
            <person name="Waite D.W."/>
            <person name="Rinke C."/>
            <person name="Skarshewski A."/>
            <person name="Chaumeil P.A."/>
            <person name="Hugenholtz P."/>
        </authorList>
    </citation>
    <scope>NUCLEOTIDE SEQUENCE [LARGE SCALE GENOMIC DNA]</scope>
    <source>
        <strain evidence="3">UBA8844</strain>
    </source>
</reference>
<feature type="region of interest" description="Disordered" evidence="2">
    <location>
        <begin position="1"/>
        <end position="23"/>
    </location>
</feature>
<dbReference type="GO" id="GO:0045892">
    <property type="term" value="P:negative regulation of DNA-templated transcription"/>
    <property type="evidence" value="ECO:0007669"/>
    <property type="project" value="UniProtKB-ARBA"/>
</dbReference>
<protein>
    <submittedName>
        <fullName evidence="3">Transcriptional regulator</fullName>
    </submittedName>
</protein>
<gene>
    <name evidence="3" type="ORF">DGD08_12655</name>
</gene>
<dbReference type="PANTHER" id="PTHR33677">
    <property type="entry name" value="TRANSCRIPTIONAL REPRESSOR FRMR-RELATED"/>
    <property type="match status" value="1"/>
</dbReference>
<evidence type="ECO:0000256" key="1">
    <source>
        <dbReference type="ARBA" id="ARBA00005260"/>
    </source>
</evidence>
<dbReference type="CDD" id="cd10148">
    <property type="entry name" value="CsoR-like_DUF156"/>
    <property type="match status" value="1"/>
</dbReference>
<dbReference type="InterPro" id="IPR003735">
    <property type="entry name" value="Metal_Tscrpt_repr"/>
</dbReference>
<evidence type="ECO:0000313" key="4">
    <source>
        <dbReference type="Proteomes" id="UP000264071"/>
    </source>
</evidence>
<dbReference type="GO" id="GO:0003677">
    <property type="term" value="F:DNA binding"/>
    <property type="evidence" value="ECO:0007669"/>
    <property type="project" value="InterPro"/>
</dbReference>
<dbReference type="Gene3D" id="1.20.58.1000">
    <property type="entry name" value="Metal-sensitive repressor, helix protomer"/>
    <property type="match status" value="1"/>
</dbReference>
<evidence type="ECO:0000256" key="2">
    <source>
        <dbReference type="SAM" id="MobiDB-lite"/>
    </source>
</evidence>
<organism evidence="3 4">
    <name type="scientific">Gemmatimonas aurantiaca</name>
    <dbReference type="NCBI Taxonomy" id="173480"/>
    <lineage>
        <taxon>Bacteria</taxon>
        <taxon>Pseudomonadati</taxon>
        <taxon>Gemmatimonadota</taxon>
        <taxon>Gemmatimonadia</taxon>
        <taxon>Gemmatimonadales</taxon>
        <taxon>Gemmatimonadaceae</taxon>
        <taxon>Gemmatimonas</taxon>
    </lineage>
</organism>
<comment type="similarity">
    <text evidence="1">Belongs to the FrmR/RcnR family.</text>
</comment>
<dbReference type="GO" id="GO:0046872">
    <property type="term" value="F:metal ion binding"/>
    <property type="evidence" value="ECO:0007669"/>
    <property type="project" value="InterPro"/>
</dbReference>
<proteinExistence type="inferred from homology"/>
<dbReference type="Pfam" id="PF02583">
    <property type="entry name" value="Trns_repr_metal"/>
    <property type="match status" value="1"/>
</dbReference>
<comment type="caution">
    <text evidence="3">The sequence shown here is derived from an EMBL/GenBank/DDBJ whole genome shotgun (WGS) entry which is preliminary data.</text>
</comment>
<dbReference type="PANTHER" id="PTHR33677:SF3">
    <property type="entry name" value="COPPER-SENSING TRANSCRIPTIONAL REPRESSOR RICR"/>
    <property type="match status" value="1"/>
</dbReference>